<geneLocation type="plasmid" evidence="1 2">
    <name>unnamed</name>
</geneLocation>
<evidence type="ECO:0000313" key="1">
    <source>
        <dbReference type="EMBL" id="AXK43860.1"/>
    </source>
</evidence>
<dbReference type="Proteomes" id="UP000254508">
    <property type="component" value="Plasmid unnamed"/>
</dbReference>
<dbReference type="KEGG" id="err:DVR09_15510"/>
<keyword evidence="1" id="KW-0614">Plasmid</keyword>
<organism evidence="1 2">
    <name type="scientific">Erythrobacter aureus</name>
    <dbReference type="NCBI Taxonomy" id="2182384"/>
    <lineage>
        <taxon>Bacteria</taxon>
        <taxon>Pseudomonadati</taxon>
        <taxon>Pseudomonadota</taxon>
        <taxon>Alphaproteobacteria</taxon>
        <taxon>Sphingomonadales</taxon>
        <taxon>Erythrobacteraceae</taxon>
        <taxon>Erythrobacter/Porphyrobacter group</taxon>
        <taxon>Erythrobacter</taxon>
    </lineage>
</organism>
<protein>
    <submittedName>
        <fullName evidence="1">Uncharacterized protein</fullName>
    </submittedName>
</protein>
<gene>
    <name evidence="1" type="ORF">DVR09_15510</name>
</gene>
<evidence type="ECO:0000313" key="2">
    <source>
        <dbReference type="Proteomes" id="UP000254508"/>
    </source>
</evidence>
<reference evidence="1 2" key="1">
    <citation type="submission" date="2018-07" db="EMBL/GenBank/DDBJ databases">
        <title>Genome sequence of Erythrobacter strain YH-07, an antagonistic bacterium isolated from Yellow Sea.</title>
        <authorList>
            <person name="Tang T."/>
            <person name="Liu Q."/>
            <person name="Sun X."/>
        </authorList>
    </citation>
    <scope>NUCLEOTIDE SEQUENCE [LARGE SCALE GENOMIC DNA]</scope>
    <source>
        <strain evidence="1 2">YH-07</strain>
        <plasmid evidence="1 2">unnamed</plasmid>
    </source>
</reference>
<name>A0A345YIV8_9SPHN</name>
<accession>A0A345YIV8</accession>
<sequence>MAKIMQQFATTEPVTLHPEFVSATGRDGDPVGRIGDDWGFWDEVWCDWHGGFADKASAEKGLSDYVRDVLGE</sequence>
<dbReference type="RefSeq" id="WP_115418173.1">
    <property type="nucleotide sequence ID" value="NZ_CP031358.1"/>
</dbReference>
<dbReference type="EMBL" id="CP031358">
    <property type="protein sequence ID" value="AXK43860.1"/>
    <property type="molecule type" value="Genomic_DNA"/>
</dbReference>
<proteinExistence type="predicted"/>
<keyword evidence="2" id="KW-1185">Reference proteome</keyword>
<dbReference type="AlphaFoldDB" id="A0A345YIV8"/>